<dbReference type="CDD" id="cd03801">
    <property type="entry name" value="GT4_PimA-like"/>
    <property type="match status" value="1"/>
</dbReference>
<protein>
    <submittedName>
        <fullName evidence="3">Glycosyltransferase family 4 protein</fullName>
    </submittedName>
</protein>
<dbReference type="Pfam" id="PF00534">
    <property type="entry name" value="Glycos_transf_1"/>
    <property type="match status" value="1"/>
</dbReference>
<keyword evidence="4" id="KW-1185">Reference proteome</keyword>
<evidence type="ECO:0000259" key="1">
    <source>
        <dbReference type="Pfam" id="PF00534"/>
    </source>
</evidence>
<organism evidence="3 4">
    <name type="scientific">Bradyrhizobium hipponense</name>
    <dbReference type="NCBI Taxonomy" id="2605638"/>
    <lineage>
        <taxon>Bacteria</taxon>
        <taxon>Pseudomonadati</taxon>
        <taxon>Pseudomonadota</taxon>
        <taxon>Alphaproteobacteria</taxon>
        <taxon>Hyphomicrobiales</taxon>
        <taxon>Nitrobacteraceae</taxon>
        <taxon>Bradyrhizobium</taxon>
    </lineage>
</organism>
<dbReference type="Proteomes" id="UP000324797">
    <property type="component" value="Unassembled WGS sequence"/>
</dbReference>
<dbReference type="InterPro" id="IPR001296">
    <property type="entry name" value="Glyco_trans_1"/>
</dbReference>
<reference evidence="3 4" key="1">
    <citation type="submission" date="2019-08" db="EMBL/GenBank/DDBJ databases">
        <title>Bradyrhizobium hipponensis sp. nov., a rhizobium isolated from a Lupinus angustifolius root nodule in Tunisia.</title>
        <authorList>
            <person name="Off K."/>
            <person name="Rejili M."/>
            <person name="Mars M."/>
            <person name="Brachmann A."/>
            <person name="Marin M."/>
        </authorList>
    </citation>
    <scope>NUCLEOTIDE SEQUENCE [LARGE SCALE GENOMIC DNA]</scope>
    <source>
        <strain evidence="4">aSej3</strain>
    </source>
</reference>
<feature type="domain" description="Glycosyl transferase family 1" evidence="1">
    <location>
        <begin position="189"/>
        <end position="340"/>
    </location>
</feature>
<dbReference type="AlphaFoldDB" id="A0A5S4YSB3"/>
<gene>
    <name evidence="3" type="ORF">FXV83_10510</name>
</gene>
<dbReference type="Pfam" id="PF13579">
    <property type="entry name" value="Glyco_trans_4_4"/>
    <property type="match status" value="1"/>
</dbReference>
<dbReference type="RefSeq" id="WP_148739104.1">
    <property type="nucleotide sequence ID" value="NZ_VSTH01000030.1"/>
</dbReference>
<dbReference type="SUPFAM" id="SSF53756">
    <property type="entry name" value="UDP-Glycosyltransferase/glycogen phosphorylase"/>
    <property type="match status" value="1"/>
</dbReference>
<name>A0A5S4YSB3_9BRAD</name>
<dbReference type="EMBL" id="VSTH01000030">
    <property type="protein sequence ID" value="TYO66554.1"/>
    <property type="molecule type" value="Genomic_DNA"/>
</dbReference>
<sequence>MPPSPDQPLRILHAVRAPVGGIFRHILDVANGQVDRGHHVGILADSLTGGERADKALAELAPRLALGVHRMAIRRDPSPEDFLVWLRMRQLIAKLKPDVLHGHGAKAGAFVRMRRRSDDIIRIYTPHGGSLHYPLNTIKGEFYARLERALMGSTDLFLFESAFARDTYQRIVGTPKGVVQCVFNGVAPEEFEPVVTTEDATDLAYVGEFRHIKGADLLVDAVARLHANGRKVTLTLGGDGEETASLKAQVERLGLGGAIRFIGHVKARYGFSKGRLLVVPSRGDSMPYVVIEAGAAGIPMIAAHVGGIPEIFGAESPALFAASNAEAMAEAIAAALDNPQATIQRAASLRQRILAHFSQQAMVDGVLAGYRDAFANH</sequence>
<dbReference type="Gene3D" id="3.40.50.2000">
    <property type="entry name" value="Glycogen Phosphorylase B"/>
    <property type="match status" value="2"/>
</dbReference>
<evidence type="ECO:0000313" key="4">
    <source>
        <dbReference type="Proteomes" id="UP000324797"/>
    </source>
</evidence>
<dbReference type="PANTHER" id="PTHR45871:SF1">
    <property type="entry name" value="PHOSPHATIDYLINOSITOL N-ACETYLGLUCOSAMINYLTRANSFERASE SUBUNIT A"/>
    <property type="match status" value="1"/>
</dbReference>
<dbReference type="PANTHER" id="PTHR45871">
    <property type="entry name" value="N-ACETYLGLUCOSAMINYL-PHOSPHATIDYLINOSITOL BIOSYNTHETIC PROTEIN"/>
    <property type="match status" value="1"/>
</dbReference>
<dbReference type="InterPro" id="IPR028098">
    <property type="entry name" value="Glyco_trans_4-like_N"/>
</dbReference>
<feature type="domain" description="Glycosyltransferase subfamily 4-like N-terminal" evidence="2">
    <location>
        <begin position="20"/>
        <end position="182"/>
    </location>
</feature>
<comment type="caution">
    <text evidence="3">The sequence shown here is derived from an EMBL/GenBank/DDBJ whole genome shotgun (WGS) entry which is preliminary data.</text>
</comment>
<evidence type="ECO:0000313" key="3">
    <source>
        <dbReference type="EMBL" id="TYO66554.1"/>
    </source>
</evidence>
<evidence type="ECO:0000259" key="2">
    <source>
        <dbReference type="Pfam" id="PF13579"/>
    </source>
</evidence>
<accession>A0A5S4YSB3</accession>
<dbReference type="GO" id="GO:0016757">
    <property type="term" value="F:glycosyltransferase activity"/>
    <property type="evidence" value="ECO:0007669"/>
    <property type="project" value="UniProtKB-ARBA"/>
</dbReference>
<proteinExistence type="predicted"/>
<keyword evidence="3" id="KW-0808">Transferase</keyword>